<dbReference type="InterPro" id="IPR000070">
    <property type="entry name" value="Pectinesterase_cat"/>
</dbReference>
<reference evidence="8" key="1">
    <citation type="submission" date="2021-02" db="EMBL/GenBank/DDBJ databases">
        <title>Genome sequence Cadophora malorum strain M34.</title>
        <authorList>
            <person name="Stefanovic E."/>
            <person name="Vu D."/>
            <person name="Scully C."/>
            <person name="Dijksterhuis J."/>
            <person name="Roader J."/>
            <person name="Houbraken J."/>
        </authorList>
    </citation>
    <scope>NUCLEOTIDE SEQUENCE</scope>
    <source>
        <strain evidence="8">M34</strain>
    </source>
</reference>
<evidence type="ECO:0000256" key="3">
    <source>
        <dbReference type="ARBA" id="ARBA00013229"/>
    </source>
</evidence>
<evidence type="ECO:0000313" key="9">
    <source>
        <dbReference type="Proteomes" id="UP000664132"/>
    </source>
</evidence>
<dbReference type="InterPro" id="IPR011050">
    <property type="entry name" value="Pectin_lyase_fold/virulence"/>
</dbReference>
<protein>
    <recommendedName>
        <fullName evidence="3">pectinesterase</fullName>
        <ecNumber evidence="3">3.1.1.11</ecNumber>
    </recommendedName>
</protein>
<dbReference type="SUPFAM" id="SSF51126">
    <property type="entry name" value="Pectin lyase-like"/>
    <property type="match status" value="1"/>
</dbReference>
<dbReference type="AlphaFoldDB" id="A0A8H7T9G2"/>
<dbReference type="UniPathway" id="UPA00545">
    <property type="reaction ID" value="UER00823"/>
</dbReference>
<dbReference type="Proteomes" id="UP000664132">
    <property type="component" value="Unassembled WGS sequence"/>
</dbReference>
<evidence type="ECO:0000256" key="6">
    <source>
        <dbReference type="SAM" id="SignalP"/>
    </source>
</evidence>
<evidence type="ECO:0000256" key="1">
    <source>
        <dbReference type="ARBA" id="ARBA00005184"/>
    </source>
</evidence>
<gene>
    <name evidence="8" type="ORF">IFR04_011943</name>
</gene>
<keyword evidence="5" id="KW-0063">Aspartyl esterase</keyword>
<evidence type="ECO:0000256" key="5">
    <source>
        <dbReference type="ARBA" id="ARBA00023085"/>
    </source>
</evidence>
<feature type="signal peptide" evidence="6">
    <location>
        <begin position="1"/>
        <end position="16"/>
    </location>
</feature>
<keyword evidence="6" id="KW-0732">Signal</keyword>
<dbReference type="Pfam" id="PF01095">
    <property type="entry name" value="Pectinesterase"/>
    <property type="match status" value="1"/>
</dbReference>
<accession>A0A8H7T9G2</accession>
<dbReference type="EC" id="3.1.1.11" evidence="3"/>
<dbReference type="Gene3D" id="2.160.20.10">
    <property type="entry name" value="Single-stranded right-handed beta-helix, Pectin lyase-like"/>
    <property type="match status" value="1"/>
</dbReference>
<dbReference type="OrthoDB" id="3934656at2759"/>
<evidence type="ECO:0000256" key="4">
    <source>
        <dbReference type="ARBA" id="ARBA00022801"/>
    </source>
</evidence>
<dbReference type="GO" id="GO:0045490">
    <property type="term" value="P:pectin catabolic process"/>
    <property type="evidence" value="ECO:0007669"/>
    <property type="project" value="UniProtKB-UniPathway"/>
</dbReference>
<comment type="similarity">
    <text evidence="2">Belongs to the pectinesterase family.</text>
</comment>
<dbReference type="PANTHER" id="PTHR31321:SF137">
    <property type="entry name" value="PECTIN METHYL ESTERASE (EUROFUNG)"/>
    <property type="match status" value="1"/>
</dbReference>
<organism evidence="8 9">
    <name type="scientific">Cadophora malorum</name>
    <dbReference type="NCBI Taxonomy" id="108018"/>
    <lineage>
        <taxon>Eukaryota</taxon>
        <taxon>Fungi</taxon>
        <taxon>Dikarya</taxon>
        <taxon>Ascomycota</taxon>
        <taxon>Pezizomycotina</taxon>
        <taxon>Leotiomycetes</taxon>
        <taxon>Helotiales</taxon>
        <taxon>Ploettnerulaceae</taxon>
        <taxon>Cadophora</taxon>
    </lineage>
</organism>
<evidence type="ECO:0000259" key="7">
    <source>
        <dbReference type="Pfam" id="PF01095"/>
    </source>
</evidence>
<name>A0A8H7T9G2_9HELO</name>
<keyword evidence="9" id="KW-1185">Reference proteome</keyword>
<comment type="caution">
    <text evidence="8">The sequence shown here is derived from an EMBL/GenBank/DDBJ whole genome shotgun (WGS) entry which is preliminary data.</text>
</comment>
<dbReference type="EMBL" id="JAFJYH010000243">
    <property type="protein sequence ID" value="KAG4414920.1"/>
    <property type="molecule type" value="Genomic_DNA"/>
</dbReference>
<proteinExistence type="inferred from homology"/>
<feature type="domain" description="Pectinesterase catalytic" evidence="7">
    <location>
        <begin position="157"/>
        <end position="363"/>
    </location>
</feature>
<keyword evidence="4" id="KW-0378">Hydrolase</keyword>
<dbReference type="InterPro" id="IPR012334">
    <property type="entry name" value="Pectin_lyas_fold"/>
</dbReference>
<dbReference type="GO" id="GO:0030599">
    <property type="term" value="F:pectinesterase activity"/>
    <property type="evidence" value="ECO:0007669"/>
    <property type="project" value="UniProtKB-EC"/>
</dbReference>
<dbReference type="PANTHER" id="PTHR31321">
    <property type="entry name" value="ACYL-COA THIOESTER HYDROLASE YBHC-RELATED"/>
    <property type="match status" value="1"/>
</dbReference>
<evidence type="ECO:0000256" key="2">
    <source>
        <dbReference type="ARBA" id="ARBA00008891"/>
    </source>
</evidence>
<dbReference type="GO" id="GO:0042545">
    <property type="term" value="P:cell wall modification"/>
    <property type="evidence" value="ECO:0007669"/>
    <property type="project" value="InterPro"/>
</dbReference>
<sequence length="389" mass="42239">MPPWVLLLGWALIVKATTTIYSDCQAPTQDPLTGCPENTILVSQTDCDAKFNTIQSAIDSVPLDASSWMILVQQGNYIEQLNVTRSGPLTILGQTSKPSSQKANTVTVYWAASNVASSYPDNAYTSVLTVAPNLDASLTGSGPTGYSVPAGTPFGNADFRAYNIDFRNVFSEVSVGPALAVSVSRANAGFYWCGFYSYQDTVYVGKLGNAYFYRNEIAGQTDFLYGFGTAWIQASNVTLRGCGGGIVAWKGTNTTFANKYGVYVSDSWVNAANSTVAGTKAGKCSLGRPWNAQHRSVYLNTYLDGSILTAGYTKWTTSVLTDNYNNYTVMAEYKSSGPGFDLAGRIAENVTLEFNADEARNFRTPKDVFMTENGVQPNYAWIDKDAYTW</sequence>
<evidence type="ECO:0000313" key="8">
    <source>
        <dbReference type="EMBL" id="KAG4414920.1"/>
    </source>
</evidence>
<comment type="pathway">
    <text evidence="1">Glycan metabolism; pectin degradation; 2-dehydro-3-deoxy-D-gluconate from pectin: step 1/5.</text>
</comment>
<feature type="chain" id="PRO_5034255134" description="pectinesterase" evidence="6">
    <location>
        <begin position="17"/>
        <end position="389"/>
    </location>
</feature>